<dbReference type="WBParaSite" id="SPAL_0000083300.1">
    <property type="protein sequence ID" value="SPAL_0000083300.1"/>
    <property type="gene ID" value="SPAL_0000083300"/>
</dbReference>
<feature type="domain" description="RNase H type-1" evidence="1">
    <location>
        <begin position="36"/>
        <end position="166"/>
    </location>
</feature>
<accession>A0A0N5B430</accession>
<name>A0A0N5B430_STREA</name>
<dbReference type="GO" id="GO:0004523">
    <property type="term" value="F:RNA-DNA hybrid ribonuclease activity"/>
    <property type="evidence" value="ECO:0007669"/>
    <property type="project" value="InterPro"/>
</dbReference>
<reference evidence="3" key="1">
    <citation type="submission" date="2017-02" db="UniProtKB">
        <authorList>
            <consortium name="WormBaseParasite"/>
        </authorList>
    </citation>
    <scope>IDENTIFICATION</scope>
</reference>
<dbReference type="STRING" id="174720.A0A0N5B430"/>
<evidence type="ECO:0000259" key="1">
    <source>
        <dbReference type="PROSITE" id="PS50879"/>
    </source>
</evidence>
<keyword evidence="2" id="KW-1185">Reference proteome</keyword>
<dbReference type="Pfam" id="PF00075">
    <property type="entry name" value="RNase_H"/>
    <property type="match status" value="1"/>
</dbReference>
<dbReference type="AlphaFoldDB" id="A0A0N5B430"/>
<organism evidence="2 3">
    <name type="scientific">Strongyloides papillosus</name>
    <name type="common">Intestinal threadworm</name>
    <dbReference type="NCBI Taxonomy" id="174720"/>
    <lineage>
        <taxon>Eukaryota</taxon>
        <taxon>Metazoa</taxon>
        <taxon>Ecdysozoa</taxon>
        <taxon>Nematoda</taxon>
        <taxon>Chromadorea</taxon>
        <taxon>Rhabditida</taxon>
        <taxon>Tylenchina</taxon>
        <taxon>Panagrolaimomorpha</taxon>
        <taxon>Strongyloidoidea</taxon>
        <taxon>Strongyloididae</taxon>
        <taxon>Strongyloides</taxon>
    </lineage>
</organism>
<dbReference type="GO" id="GO:0003676">
    <property type="term" value="F:nucleic acid binding"/>
    <property type="evidence" value="ECO:0007669"/>
    <property type="project" value="InterPro"/>
</dbReference>
<sequence>MCRKYNSPLNDDNDPINYLPDRCVNQSEVDRITKDFVDDWIVASDAAEANINNHTSKGWGIVATNGTQVKIQSKKVHGNTSTQKLELEAAVKGLEFLRANLKKGLLLSDNGFVCSSSQCNYVVTAFPNLWSSFQEKRGETRIIHVSAHSKIVLNVMVDLFGKCYAAGIVDKDMEWPCDLNTAVTRSQEFKELLNKLLKDDAADIKS</sequence>
<protein>
    <submittedName>
        <fullName evidence="3">RNase H domain-containing protein</fullName>
    </submittedName>
</protein>
<proteinExistence type="predicted"/>
<dbReference type="InterPro" id="IPR012337">
    <property type="entry name" value="RNaseH-like_sf"/>
</dbReference>
<dbReference type="Proteomes" id="UP000046392">
    <property type="component" value="Unplaced"/>
</dbReference>
<dbReference type="InterPro" id="IPR002156">
    <property type="entry name" value="RNaseH_domain"/>
</dbReference>
<dbReference type="PROSITE" id="PS50879">
    <property type="entry name" value="RNASE_H_1"/>
    <property type="match status" value="1"/>
</dbReference>
<dbReference type="InterPro" id="IPR036397">
    <property type="entry name" value="RNaseH_sf"/>
</dbReference>
<dbReference type="Gene3D" id="3.30.420.10">
    <property type="entry name" value="Ribonuclease H-like superfamily/Ribonuclease H"/>
    <property type="match status" value="1"/>
</dbReference>
<evidence type="ECO:0000313" key="3">
    <source>
        <dbReference type="WBParaSite" id="SPAL_0000083300.1"/>
    </source>
</evidence>
<evidence type="ECO:0000313" key="2">
    <source>
        <dbReference type="Proteomes" id="UP000046392"/>
    </source>
</evidence>
<dbReference type="SUPFAM" id="SSF53098">
    <property type="entry name" value="Ribonuclease H-like"/>
    <property type="match status" value="1"/>
</dbReference>